<accession>A0AAD6V5A0</accession>
<evidence type="ECO:0000313" key="2">
    <source>
        <dbReference type="EMBL" id="KAJ7199889.1"/>
    </source>
</evidence>
<name>A0AAD6V5A0_9AGAR</name>
<dbReference type="EMBL" id="JARJCW010000066">
    <property type="protein sequence ID" value="KAJ7199889.1"/>
    <property type="molecule type" value="Genomic_DNA"/>
</dbReference>
<dbReference type="AlphaFoldDB" id="A0AAD6V5A0"/>
<comment type="caution">
    <text evidence="2">The sequence shown here is derived from an EMBL/GenBank/DDBJ whole genome shotgun (WGS) entry which is preliminary data.</text>
</comment>
<evidence type="ECO:0000256" key="1">
    <source>
        <dbReference type="SAM" id="MobiDB-lite"/>
    </source>
</evidence>
<gene>
    <name evidence="2" type="ORF">GGX14DRAFT_401171</name>
</gene>
<dbReference type="Proteomes" id="UP001219525">
    <property type="component" value="Unassembled WGS sequence"/>
</dbReference>
<sequence>MCHAAEMRTKAKPRGLGRGPSGTIRAKSAHISTNTRSKIRAKHPLWTKARLGIRANEVLVLSDFIWDRFLSPTTEARGYKGISYRLGEAIVPADVRRGRWELKGVDPESYYWQIAQPMPAVLNGARCGEALSCSESEPPLPCLSCSIFGHWRLLSRLAATVLDTFRRKTAAQKHPFVALWWREEGGKKEKD</sequence>
<organism evidence="2 3">
    <name type="scientific">Mycena pura</name>
    <dbReference type="NCBI Taxonomy" id="153505"/>
    <lineage>
        <taxon>Eukaryota</taxon>
        <taxon>Fungi</taxon>
        <taxon>Dikarya</taxon>
        <taxon>Basidiomycota</taxon>
        <taxon>Agaricomycotina</taxon>
        <taxon>Agaricomycetes</taxon>
        <taxon>Agaricomycetidae</taxon>
        <taxon>Agaricales</taxon>
        <taxon>Marasmiineae</taxon>
        <taxon>Mycenaceae</taxon>
        <taxon>Mycena</taxon>
    </lineage>
</organism>
<feature type="region of interest" description="Disordered" evidence="1">
    <location>
        <begin position="1"/>
        <end position="36"/>
    </location>
</feature>
<evidence type="ECO:0000313" key="3">
    <source>
        <dbReference type="Proteomes" id="UP001219525"/>
    </source>
</evidence>
<keyword evidence="3" id="KW-1185">Reference proteome</keyword>
<proteinExistence type="predicted"/>
<reference evidence="2" key="1">
    <citation type="submission" date="2023-03" db="EMBL/GenBank/DDBJ databases">
        <title>Massive genome expansion in bonnet fungi (Mycena s.s.) driven by repeated elements and novel gene families across ecological guilds.</title>
        <authorList>
            <consortium name="Lawrence Berkeley National Laboratory"/>
            <person name="Harder C.B."/>
            <person name="Miyauchi S."/>
            <person name="Viragh M."/>
            <person name="Kuo A."/>
            <person name="Thoen E."/>
            <person name="Andreopoulos B."/>
            <person name="Lu D."/>
            <person name="Skrede I."/>
            <person name="Drula E."/>
            <person name="Henrissat B."/>
            <person name="Morin E."/>
            <person name="Kohler A."/>
            <person name="Barry K."/>
            <person name="LaButti K."/>
            <person name="Morin E."/>
            <person name="Salamov A."/>
            <person name="Lipzen A."/>
            <person name="Mereny Z."/>
            <person name="Hegedus B."/>
            <person name="Baldrian P."/>
            <person name="Stursova M."/>
            <person name="Weitz H."/>
            <person name="Taylor A."/>
            <person name="Grigoriev I.V."/>
            <person name="Nagy L.G."/>
            <person name="Martin F."/>
            <person name="Kauserud H."/>
        </authorList>
    </citation>
    <scope>NUCLEOTIDE SEQUENCE</scope>
    <source>
        <strain evidence="2">9144</strain>
    </source>
</reference>
<protein>
    <submittedName>
        <fullName evidence="2">Uncharacterized protein</fullName>
    </submittedName>
</protein>